<keyword evidence="1" id="KW-0175">Coiled coil</keyword>
<feature type="transmembrane region" description="Helical" evidence="2">
    <location>
        <begin position="385"/>
        <end position="405"/>
    </location>
</feature>
<reference evidence="4" key="1">
    <citation type="submission" date="2021-08" db="EMBL/GenBank/DDBJ databases">
        <title>Genome of a novel bacterium of the phylum Verrucomicrobia, Oleiharenicola sp. KSB-15.</title>
        <authorList>
            <person name="Chung J.-H."/>
            <person name="Ahn J.-H."/>
            <person name="Yoon Y."/>
            <person name="Kim D.-Y."/>
            <person name="An S.-H."/>
            <person name="Park I."/>
            <person name="Yeon J."/>
        </authorList>
    </citation>
    <scope>NUCLEOTIDE SEQUENCE</scope>
    <source>
        <strain evidence="4">KSB-15</strain>
    </source>
</reference>
<evidence type="ECO:0000256" key="2">
    <source>
        <dbReference type="SAM" id="Phobius"/>
    </source>
</evidence>
<accession>A0A8F9TYK6</accession>
<proteinExistence type="predicted"/>
<dbReference type="AlphaFoldDB" id="A0A8F9TYK6"/>
<protein>
    <submittedName>
        <fullName evidence="4">Na+/H+ antiporter</fullName>
    </submittedName>
</protein>
<evidence type="ECO:0000313" key="4">
    <source>
        <dbReference type="EMBL" id="QYM80525.1"/>
    </source>
</evidence>
<feature type="transmembrane region" description="Helical" evidence="2">
    <location>
        <begin position="327"/>
        <end position="348"/>
    </location>
</feature>
<dbReference type="KEGG" id="ole:K0B96_07930"/>
<feature type="transmembrane region" description="Helical" evidence="2">
    <location>
        <begin position="243"/>
        <end position="266"/>
    </location>
</feature>
<dbReference type="InterPro" id="IPR009978">
    <property type="entry name" value="Na_H_antiport_3"/>
</dbReference>
<keyword evidence="2" id="KW-0812">Transmembrane</keyword>
<feature type="signal peptide" evidence="3">
    <location>
        <begin position="1"/>
        <end position="24"/>
    </location>
</feature>
<keyword evidence="2" id="KW-1133">Transmembrane helix</keyword>
<keyword evidence="5" id="KW-1185">Reference proteome</keyword>
<feature type="transmembrane region" description="Helical" evidence="2">
    <location>
        <begin position="121"/>
        <end position="143"/>
    </location>
</feature>
<evidence type="ECO:0000313" key="5">
    <source>
        <dbReference type="Proteomes" id="UP000825051"/>
    </source>
</evidence>
<feature type="transmembrane region" description="Helical" evidence="2">
    <location>
        <begin position="59"/>
        <end position="80"/>
    </location>
</feature>
<organism evidence="4 5">
    <name type="scientific">Horticoccus luteus</name>
    <dbReference type="NCBI Taxonomy" id="2862869"/>
    <lineage>
        <taxon>Bacteria</taxon>
        <taxon>Pseudomonadati</taxon>
        <taxon>Verrucomicrobiota</taxon>
        <taxon>Opitutia</taxon>
        <taxon>Opitutales</taxon>
        <taxon>Opitutaceae</taxon>
        <taxon>Horticoccus</taxon>
    </lineage>
</organism>
<feature type="coiled-coil region" evidence="1">
    <location>
        <begin position="303"/>
        <end position="330"/>
    </location>
</feature>
<dbReference type="Pfam" id="PF07399">
    <property type="entry name" value="Na_H_antiport_3"/>
    <property type="match status" value="1"/>
</dbReference>
<evidence type="ECO:0000256" key="1">
    <source>
        <dbReference type="SAM" id="Coils"/>
    </source>
</evidence>
<keyword evidence="3" id="KW-0732">Signal</keyword>
<name>A0A8F9TYK6_9BACT</name>
<feature type="transmembrane region" description="Helical" evidence="2">
    <location>
        <begin position="354"/>
        <end position="373"/>
    </location>
</feature>
<gene>
    <name evidence="4" type="ORF">K0B96_07930</name>
</gene>
<sequence length="507" mass="54352">MFSPPTSRVLGLAGALLVSVSANAAEATAGAFPRPLDSYMDPAGNLWQVLVARVHAEPFNAVAALIFLLAIVHTFLAGRFRHWAHVVEERHAHRIIHAAPATKASLDEDGRPIEVSFWGQVLHFLGEVEAVFGIWGIVLMVAIGSMKGWTTAVDYVGHKVNFTEAMFVVVIMAMASTRPVLRCAEKCLQAVANLGKRTTGAWWLTILIIAPVLGSFITEPAAMTIGALLLAQRFYALQPSRRFCYATLGLLFVNVSVGGTMTHFAAPPVLMVAGPWGWDMPFMFLHFGWKALTGIVAATLLYYFIFRRELAVLEQRRAEAEAKAAAATAEVRIPGWITVVQLGFMALAVSVAHYPALFVAAFLFFLAFGQATAHHQNRLDLRAPLLVGFFLAGLVVHGGLQGWWISPVLSSLAELPLFIGATVLTAFNDNAAITYLATLVPDFTDALKYAVVAGAVTGGGLTVIANAPNPAGQNILQRYFPEGISPLGLLAGAVAPTAILGACFILL</sequence>
<feature type="transmembrane region" description="Helical" evidence="2">
    <location>
        <begin position="286"/>
        <end position="306"/>
    </location>
</feature>
<feature type="transmembrane region" description="Helical" evidence="2">
    <location>
        <begin position="417"/>
        <end position="437"/>
    </location>
</feature>
<dbReference type="EMBL" id="CP080507">
    <property type="protein sequence ID" value="QYM80525.1"/>
    <property type="molecule type" value="Genomic_DNA"/>
</dbReference>
<feature type="chain" id="PRO_5034748367" evidence="3">
    <location>
        <begin position="25"/>
        <end position="507"/>
    </location>
</feature>
<feature type="transmembrane region" description="Helical" evidence="2">
    <location>
        <begin position="201"/>
        <end position="231"/>
    </location>
</feature>
<dbReference type="Proteomes" id="UP000825051">
    <property type="component" value="Chromosome"/>
</dbReference>
<dbReference type="RefSeq" id="WP_220165835.1">
    <property type="nucleotide sequence ID" value="NZ_CP080507.1"/>
</dbReference>
<feature type="transmembrane region" description="Helical" evidence="2">
    <location>
        <begin position="449"/>
        <end position="467"/>
    </location>
</feature>
<feature type="transmembrane region" description="Helical" evidence="2">
    <location>
        <begin position="487"/>
        <end position="506"/>
    </location>
</feature>
<evidence type="ECO:0000256" key="3">
    <source>
        <dbReference type="SAM" id="SignalP"/>
    </source>
</evidence>
<keyword evidence="2" id="KW-0472">Membrane</keyword>